<dbReference type="AlphaFoldDB" id="G4YH77"/>
<evidence type="ECO:0000256" key="7">
    <source>
        <dbReference type="ARBA" id="ARBA00022777"/>
    </source>
</evidence>
<dbReference type="PANTHER" id="PTHR31814:SF2">
    <property type="entry name" value="PHOSPHOMEVALONATE KINASE"/>
    <property type="match status" value="1"/>
</dbReference>
<dbReference type="GO" id="GO:0004631">
    <property type="term" value="F:phosphomevalonate kinase activity"/>
    <property type="evidence" value="ECO:0007669"/>
    <property type="project" value="UniProtKB-EC"/>
</dbReference>
<evidence type="ECO:0000256" key="10">
    <source>
        <dbReference type="ARBA" id="ARBA00023098"/>
    </source>
</evidence>
<dbReference type="PIRSF" id="PIRSF017288">
    <property type="entry name" value="PMK_GHMP_euk"/>
    <property type="match status" value="1"/>
</dbReference>
<dbReference type="InterPro" id="IPR016005">
    <property type="entry name" value="Erg8"/>
</dbReference>
<dbReference type="InParanoid" id="G4YH77"/>
<evidence type="ECO:0000256" key="8">
    <source>
        <dbReference type="ARBA" id="ARBA00022840"/>
    </source>
</evidence>
<evidence type="ECO:0000259" key="12">
    <source>
        <dbReference type="Pfam" id="PF00288"/>
    </source>
</evidence>
<dbReference type="EMBL" id="JH159151">
    <property type="protein sequence ID" value="EGZ28100.1"/>
    <property type="molecule type" value="Genomic_DNA"/>
</dbReference>
<evidence type="ECO:0000256" key="2">
    <source>
        <dbReference type="ARBA" id="ARBA00006495"/>
    </source>
</evidence>
<accession>G4YH77</accession>
<proteinExistence type="inferred from homology"/>
<keyword evidence="9" id="KW-0752">Steroid biosynthesis</keyword>
<dbReference type="EC" id="2.7.4.2" evidence="3"/>
<dbReference type="Gene3D" id="3.30.230.10">
    <property type="match status" value="1"/>
</dbReference>
<dbReference type="PANTHER" id="PTHR31814">
    <property type="match status" value="1"/>
</dbReference>
<protein>
    <recommendedName>
        <fullName evidence="3">phosphomevalonate kinase</fullName>
        <ecNumber evidence="3">2.7.4.2</ecNumber>
    </recommendedName>
</protein>
<dbReference type="RefSeq" id="XP_009515375.1">
    <property type="nucleotide sequence ID" value="XM_009517080.1"/>
</dbReference>
<dbReference type="SUPFAM" id="SSF54211">
    <property type="entry name" value="Ribosomal protein S5 domain 2-like"/>
    <property type="match status" value="1"/>
</dbReference>
<dbReference type="Pfam" id="PF00288">
    <property type="entry name" value="GHMP_kinases_N"/>
    <property type="match status" value="1"/>
</dbReference>
<evidence type="ECO:0000313" key="14">
    <source>
        <dbReference type="Proteomes" id="UP000002640"/>
    </source>
</evidence>
<comment type="pathway">
    <text evidence="1">Isoprenoid biosynthesis; isopentenyl diphosphate biosynthesis via mevalonate pathway; isopentenyl diphosphate from (R)-mevalonate: step 2/3.</text>
</comment>
<evidence type="ECO:0000256" key="1">
    <source>
        <dbReference type="ARBA" id="ARBA00005017"/>
    </source>
</evidence>
<name>G4YH77_PHYSP</name>
<keyword evidence="6" id="KW-0547">Nucleotide-binding</keyword>
<dbReference type="InterPro" id="IPR035102">
    <property type="entry name" value="Phosphomevalonate_kinase"/>
</dbReference>
<dbReference type="STRING" id="1094619.G4YH77"/>
<organism evidence="13 14">
    <name type="scientific">Phytophthora sojae (strain P6497)</name>
    <name type="common">Soybean stem and root rot agent</name>
    <name type="synonym">Phytophthora megasperma f. sp. glycines</name>
    <dbReference type="NCBI Taxonomy" id="1094619"/>
    <lineage>
        <taxon>Eukaryota</taxon>
        <taxon>Sar</taxon>
        <taxon>Stramenopiles</taxon>
        <taxon>Oomycota</taxon>
        <taxon>Peronosporomycetes</taxon>
        <taxon>Peronosporales</taxon>
        <taxon>Peronosporaceae</taxon>
        <taxon>Phytophthora</taxon>
    </lineage>
</organism>
<keyword evidence="14" id="KW-1185">Reference proteome</keyword>
<dbReference type="InterPro" id="IPR020568">
    <property type="entry name" value="Ribosomal_Su5_D2-typ_SF"/>
</dbReference>
<reference evidence="13 14" key="1">
    <citation type="journal article" date="2006" name="Science">
        <title>Phytophthora genome sequences uncover evolutionary origins and mechanisms of pathogenesis.</title>
        <authorList>
            <person name="Tyler B.M."/>
            <person name="Tripathy S."/>
            <person name="Zhang X."/>
            <person name="Dehal P."/>
            <person name="Jiang R.H."/>
            <person name="Aerts A."/>
            <person name="Arredondo F.D."/>
            <person name="Baxter L."/>
            <person name="Bensasson D."/>
            <person name="Beynon J.L."/>
            <person name="Chapman J."/>
            <person name="Damasceno C.M."/>
            <person name="Dorrance A.E."/>
            <person name="Dou D."/>
            <person name="Dickerman A.W."/>
            <person name="Dubchak I.L."/>
            <person name="Garbelotto M."/>
            <person name="Gijzen M."/>
            <person name="Gordon S.G."/>
            <person name="Govers F."/>
            <person name="Grunwald N.J."/>
            <person name="Huang W."/>
            <person name="Ivors K.L."/>
            <person name="Jones R.W."/>
            <person name="Kamoun S."/>
            <person name="Krampis K."/>
            <person name="Lamour K.H."/>
            <person name="Lee M.K."/>
            <person name="McDonald W.H."/>
            <person name="Medina M."/>
            <person name="Meijer H.J."/>
            <person name="Nordberg E.K."/>
            <person name="Maclean D.J."/>
            <person name="Ospina-Giraldo M.D."/>
            <person name="Morris P.F."/>
            <person name="Phuntumart V."/>
            <person name="Putnam N.H."/>
            <person name="Rash S."/>
            <person name="Rose J.K."/>
            <person name="Sakihama Y."/>
            <person name="Salamov A.A."/>
            <person name="Savidor A."/>
            <person name="Scheuring C.F."/>
            <person name="Smith B.M."/>
            <person name="Sobral B.W."/>
            <person name="Terry A."/>
            <person name="Torto-Alalibo T.A."/>
            <person name="Win J."/>
            <person name="Xu Z."/>
            <person name="Zhang H."/>
            <person name="Grigoriev I.V."/>
            <person name="Rokhsar D.S."/>
            <person name="Boore J.L."/>
        </authorList>
    </citation>
    <scope>NUCLEOTIDE SEQUENCE [LARGE SCALE GENOMIC DNA]</scope>
    <source>
        <strain evidence="13 14">P6497</strain>
    </source>
</reference>
<keyword evidence="10" id="KW-0443">Lipid metabolism</keyword>
<dbReference type="GO" id="GO:0006694">
    <property type="term" value="P:steroid biosynthetic process"/>
    <property type="evidence" value="ECO:0007669"/>
    <property type="project" value="UniProtKB-KW"/>
</dbReference>
<keyword evidence="4" id="KW-0444">Lipid biosynthesis</keyword>
<dbReference type="KEGG" id="psoj:PHYSODRAFT_470527"/>
<dbReference type="InterPro" id="IPR014721">
    <property type="entry name" value="Ribsml_uS5_D2-typ_fold_subgr"/>
</dbReference>
<evidence type="ECO:0000256" key="5">
    <source>
        <dbReference type="ARBA" id="ARBA00022679"/>
    </source>
</evidence>
<evidence type="ECO:0000313" key="13">
    <source>
        <dbReference type="EMBL" id="EGZ28100.1"/>
    </source>
</evidence>
<evidence type="ECO:0000256" key="6">
    <source>
        <dbReference type="ARBA" id="ARBA00022741"/>
    </source>
</evidence>
<dbReference type="GO" id="GO:0005524">
    <property type="term" value="F:ATP binding"/>
    <property type="evidence" value="ECO:0007669"/>
    <property type="project" value="UniProtKB-KW"/>
</dbReference>
<dbReference type="InterPro" id="IPR006204">
    <property type="entry name" value="GHMP_kinase_N_dom"/>
</dbReference>
<dbReference type="GO" id="GO:0005777">
    <property type="term" value="C:peroxisome"/>
    <property type="evidence" value="ECO:0007669"/>
    <property type="project" value="TreeGrafter"/>
</dbReference>
<comment type="similarity">
    <text evidence="2">Belongs to the GHMP kinase family. Mevalonate kinase subfamily.</text>
</comment>
<evidence type="ECO:0000256" key="3">
    <source>
        <dbReference type="ARBA" id="ARBA00012958"/>
    </source>
</evidence>
<feature type="domain" description="GHMP kinase N-terminal" evidence="12">
    <location>
        <begin position="172"/>
        <end position="249"/>
    </location>
</feature>
<dbReference type="OMA" id="LVIHRTM"/>
<keyword evidence="7" id="KW-0418">Kinase</keyword>
<dbReference type="GO" id="GO:0019287">
    <property type="term" value="P:isopentenyl diphosphate biosynthetic process, mevalonate pathway"/>
    <property type="evidence" value="ECO:0007669"/>
    <property type="project" value="TreeGrafter"/>
</dbReference>
<evidence type="ECO:0000256" key="9">
    <source>
        <dbReference type="ARBA" id="ARBA00022955"/>
    </source>
</evidence>
<gene>
    <name evidence="13" type="ORF">PHYSODRAFT_470527</name>
</gene>
<keyword evidence="5" id="KW-0808">Transferase</keyword>
<dbReference type="GO" id="GO:0010142">
    <property type="term" value="P:farnesyl diphosphate biosynthetic process, mevalonate pathway"/>
    <property type="evidence" value="ECO:0007669"/>
    <property type="project" value="TreeGrafter"/>
</dbReference>
<keyword evidence="8" id="KW-0067">ATP-binding</keyword>
<sequence>MANLRPTCVSAPGKVLLVGGYLVLDEQYSGLVLSSTARFYSQVGVEVQDSIFASHCEWRRLFPLKVESAQFDQLIDGWIEKNGDGRLRFQLREGSHRNSYIEETVLCAVNGIAGLDEFKSNDTFQQLAEEKKGAHVTLRGDNDFYSQVKRLQDAKLPLRRSNLKALNAFLPPTMEQRGDKMVALKTGMGSSAALVTSLVAALVAFFVPTANFDTQQKDLELVHNLAQLSHCYVQRKIGSGFDVSAACFGSQRYTRFPATTLDAFTSEDAMKSGEIVRCITDSALWNTSNRVKSVRLPSTFHMILGDVSSGSATVSMVRQVLKWRQEQPEHAKKVMDEIHHHNTEVEQGFAEICELEDSLSTPIDWATMAAQSREQWGTTDARIGAILMRISEAFSHFRKLMR</sequence>
<dbReference type="Proteomes" id="UP000002640">
    <property type="component" value="Unassembled WGS sequence"/>
</dbReference>
<evidence type="ECO:0000256" key="4">
    <source>
        <dbReference type="ARBA" id="ARBA00022516"/>
    </source>
</evidence>
<dbReference type="GeneID" id="20653965"/>
<keyword evidence="11" id="KW-0753">Steroid metabolism</keyword>
<evidence type="ECO:0000256" key="11">
    <source>
        <dbReference type="ARBA" id="ARBA00023221"/>
    </source>
</evidence>